<accession>A0ABC8QDH7</accession>
<dbReference type="EMBL" id="CATZAT010000001">
    <property type="protein sequence ID" value="CAJ0777595.1"/>
    <property type="molecule type" value="Genomic_DNA"/>
</dbReference>
<feature type="compositionally biased region" description="Basic and acidic residues" evidence="4">
    <location>
        <begin position="62"/>
        <end position="74"/>
    </location>
</feature>
<organism evidence="6 7">
    <name type="scientific">Ralstonia holmesii</name>
    <dbReference type="NCBI Taxonomy" id="3058602"/>
    <lineage>
        <taxon>Bacteria</taxon>
        <taxon>Pseudomonadati</taxon>
        <taxon>Pseudomonadota</taxon>
        <taxon>Betaproteobacteria</taxon>
        <taxon>Burkholderiales</taxon>
        <taxon>Burkholderiaceae</taxon>
        <taxon>Ralstonia</taxon>
    </lineage>
</organism>
<dbReference type="SUPFAM" id="SSF81296">
    <property type="entry name" value="E set domains"/>
    <property type="match status" value="1"/>
</dbReference>
<dbReference type="InterPro" id="IPR013780">
    <property type="entry name" value="Glyco_hydro_b"/>
</dbReference>
<keyword evidence="2 6" id="KW-0378">Hydrolase</keyword>
<dbReference type="NCBIfam" id="TIGR02100">
    <property type="entry name" value="glgX_debranch"/>
    <property type="match status" value="1"/>
</dbReference>
<dbReference type="Pfam" id="PF02922">
    <property type="entry name" value="CBM_48"/>
    <property type="match status" value="1"/>
</dbReference>
<dbReference type="Gene3D" id="2.60.40.10">
    <property type="entry name" value="Immunoglobulins"/>
    <property type="match status" value="1"/>
</dbReference>
<comment type="caution">
    <text evidence="6">The sequence shown here is derived from an EMBL/GenBank/DDBJ whole genome shotgun (WGS) entry which is preliminary data.</text>
</comment>
<dbReference type="SMART" id="SM00642">
    <property type="entry name" value="Aamy"/>
    <property type="match status" value="1"/>
</dbReference>
<keyword evidence="7" id="KW-1185">Reference proteome</keyword>
<evidence type="ECO:0000256" key="4">
    <source>
        <dbReference type="SAM" id="MobiDB-lite"/>
    </source>
</evidence>
<dbReference type="EC" id="3.2.1.-" evidence="6"/>
<keyword evidence="3 6" id="KW-0326">Glycosidase</keyword>
<name>A0ABC8QDH7_9RALS</name>
<evidence type="ECO:0000256" key="1">
    <source>
        <dbReference type="ARBA" id="ARBA00008061"/>
    </source>
</evidence>
<evidence type="ECO:0000256" key="2">
    <source>
        <dbReference type="ARBA" id="ARBA00022801"/>
    </source>
</evidence>
<evidence type="ECO:0000256" key="3">
    <source>
        <dbReference type="ARBA" id="ARBA00023295"/>
    </source>
</evidence>
<evidence type="ECO:0000313" key="6">
    <source>
        <dbReference type="EMBL" id="CAJ0777595.1"/>
    </source>
</evidence>
<dbReference type="Proteomes" id="UP001189663">
    <property type="component" value="Unassembled WGS sequence"/>
</dbReference>
<dbReference type="InterPro" id="IPR013783">
    <property type="entry name" value="Ig-like_fold"/>
</dbReference>
<feature type="region of interest" description="Disordered" evidence="4">
    <location>
        <begin position="792"/>
        <end position="841"/>
    </location>
</feature>
<evidence type="ECO:0000313" key="7">
    <source>
        <dbReference type="Proteomes" id="UP001189663"/>
    </source>
</evidence>
<sequence>MAPWIFVAGRIKKGGLSERSEFASLPSPRHKSKESFAISGAPFFCLLFFGKTKKSESAPAGGEREANHQRKDNSETNELMLRFPKTLAPGKPFPLGAQWDGLGINFAVFSANASKIELCIFDPAGRKELTRFALPECTDEVWHGYLPGVEAGLVYGYRAYGPWEPQHGHRFNPHKLLLDPYARRLAGALRWSDALFGYRLNSNRGDLSFDRRDSAPAMPKAVVTDESFNWGNDIRPNTPWSRTVIYEGHVRGMSMLREDLLPPERGTFSALGDSVFIERLQRLGITAIELLPIHAFLQDQFLVERGLRNYWGYNTLCFFAPEPSYLSAPSLHELKVAIRRLHAAGIEVLLDVVYNHTCEGSELGPTLSFRGLDNASYYRLVPGQERYYINDTGCGNTLNLSHPRVLQMVMDSLRYWVNAFHVDGFRFDLGVTLGREGNGFDPGSGFFDAIRQDPVLSTVKLIAEPWDVGPDGYQVGNHPPGFAEWNDRFRDGIRRFWRGDSGQRPDLAARLTGSGDLFDRRHRRPWASVNYVASHDGFTLHDLVSYADKHNEANGEDNRDGHNDNCSANWGTEGPTDDTAIQALRERVTRALLATVFFSNGTPMLLAGDEFGRTQDGNNNAYCQDNALSWLNWSLLEKDPGQALARYTARLIALRKESPALRWPHYVHGNTEILPGVPDIAWFDERGQVLSPDAWNDSEARALALRRACVETIDGEARPHVALLLINGAATDLTFTLPEPAMDWQIAIDSAAPEQDTRPHGSGTLKVAGRSVVLLLATQLATIAHIAGQPDADVSGETLGHVPETHNAPPDETPVQPIPDEERTAQTAGPAANDDNGDATR</sequence>
<feature type="domain" description="Glycosyl hydrolase family 13 catalytic" evidence="5">
    <location>
        <begin position="221"/>
        <end position="655"/>
    </location>
</feature>
<protein>
    <submittedName>
        <fullName evidence="6">Glycogen operon protein GlgX</fullName>
        <ecNumber evidence="6">3.2.1.-</ecNumber>
    </submittedName>
</protein>
<dbReference type="SUPFAM" id="SSF51445">
    <property type="entry name" value="(Trans)glycosidases"/>
    <property type="match status" value="1"/>
</dbReference>
<evidence type="ECO:0000259" key="5">
    <source>
        <dbReference type="SMART" id="SM00642"/>
    </source>
</evidence>
<dbReference type="InterPro" id="IPR017853">
    <property type="entry name" value="GH"/>
</dbReference>
<feature type="region of interest" description="Disordered" evidence="4">
    <location>
        <begin position="56"/>
        <end position="75"/>
    </location>
</feature>
<feature type="region of interest" description="Disordered" evidence="4">
    <location>
        <begin position="551"/>
        <end position="577"/>
    </location>
</feature>
<feature type="compositionally biased region" description="Basic and acidic residues" evidence="4">
    <location>
        <begin position="551"/>
        <end position="563"/>
    </location>
</feature>
<dbReference type="PANTHER" id="PTHR43002">
    <property type="entry name" value="GLYCOGEN DEBRANCHING ENZYME"/>
    <property type="match status" value="1"/>
</dbReference>
<dbReference type="CDD" id="cd02856">
    <property type="entry name" value="E_set_GDE_Isoamylase_N"/>
    <property type="match status" value="1"/>
</dbReference>
<dbReference type="GO" id="GO:0004553">
    <property type="term" value="F:hydrolase activity, hydrolyzing O-glycosyl compounds"/>
    <property type="evidence" value="ECO:0007669"/>
    <property type="project" value="UniProtKB-ARBA"/>
</dbReference>
<dbReference type="Gene3D" id="2.60.40.1180">
    <property type="entry name" value="Golgi alpha-mannosidase II"/>
    <property type="match status" value="1"/>
</dbReference>
<comment type="similarity">
    <text evidence="1">Belongs to the glycosyl hydrolase 13 family.</text>
</comment>
<dbReference type="InterPro" id="IPR006047">
    <property type="entry name" value="GH13_cat_dom"/>
</dbReference>
<dbReference type="InterPro" id="IPR004193">
    <property type="entry name" value="Glyco_hydro_13_N"/>
</dbReference>
<dbReference type="SUPFAM" id="SSF51011">
    <property type="entry name" value="Glycosyl hydrolase domain"/>
    <property type="match status" value="1"/>
</dbReference>
<dbReference type="AlphaFoldDB" id="A0ABC8QDH7"/>
<dbReference type="Gene3D" id="3.20.20.80">
    <property type="entry name" value="Glycosidases"/>
    <property type="match status" value="1"/>
</dbReference>
<dbReference type="InterPro" id="IPR011837">
    <property type="entry name" value="Glycogen_debranch_GlgX"/>
</dbReference>
<reference evidence="6 7" key="1">
    <citation type="submission" date="2023-07" db="EMBL/GenBank/DDBJ databases">
        <authorList>
            <person name="Peeters C."/>
        </authorList>
    </citation>
    <scope>NUCLEOTIDE SEQUENCE [LARGE SCALE GENOMIC DNA]</scope>
    <source>
        <strain evidence="6 7">LMG 18096</strain>
    </source>
</reference>
<proteinExistence type="inferred from homology"/>
<dbReference type="InterPro" id="IPR014756">
    <property type="entry name" value="Ig_E-set"/>
</dbReference>
<dbReference type="InterPro" id="IPR044505">
    <property type="entry name" value="GlgX_Isoamylase_N_E_set"/>
</dbReference>
<gene>
    <name evidence="6" type="primary">glgX</name>
    <name evidence="6" type="ORF">LMG18096_00687</name>
</gene>
<dbReference type="CDD" id="cd11326">
    <property type="entry name" value="AmyAc_Glg_debranch"/>
    <property type="match status" value="1"/>
</dbReference>